<evidence type="ECO:0000313" key="1">
    <source>
        <dbReference type="EMBL" id="KAK7434679.1"/>
    </source>
</evidence>
<gene>
    <name evidence="1" type="ORF">VKT23_020086</name>
</gene>
<dbReference type="EMBL" id="JBANRG010000119">
    <property type="protein sequence ID" value="KAK7434679.1"/>
    <property type="molecule type" value="Genomic_DNA"/>
</dbReference>
<name>A0ABR1ILS0_9AGAR</name>
<comment type="caution">
    <text evidence="1">The sequence shown here is derived from an EMBL/GenBank/DDBJ whole genome shotgun (WGS) entry which is preliminary data.</text>
</comment>
<keyword evidence="2" id="KW-1185">Reference proteome</keyword>
<organism evidence="1 2">
    <name type="scientific">Marasmiellus scandens</name>
    <dbReference type="NCBI Taxonomy" id="2682957"/>
    <lineage>
        <taxon>Eukaryota</taxon>
        <taxon>Fungi</taxon>
        <taxon>Dikarya</taxon>
        <taxon>Basidiomycota</taxon>
        <taxon>Agaricomycotina</taxon>
        <taxon>Agaricomycetes</taxon>
        <taxon>Agaricomycetidae</taxon>
        <taxon>Agaricales</taxon>
        <taxon>Marasmiineae</taxon>
        <taxon>Omphalotaceae</taxon>
        <taxon>Marasmiellus</taxon>
    </lineage>
</organism>
<reference evidence="1 2" key="1">
    <citation type="submission" date="2024-01" db="EMBL/GenBank/DDBJ databases">
        <title>A draft genome for the cacao thread blight pathogen Marasmiellus scandens.</title>
        <authorList>
            <person name="Baruah I.K."/>
            <person name="Leung J."/>
            <person name="Bukari Y."/>
            <person name="Amoako-Attah I."/>
            <person name="Meinhardt L.W."/>
            <person name="Bailey B.A."/>
            <person name="Cohen S.P."/>
        </authorList>
    </citation>
    <scope>NUCLEOTIDE SEQUENCE [LARGE SCALE GENOMIC DNA]</scope>
    <source>
        <strain evidence="1 2">GH-19</strain>
    </source>
</reference>
<protein>
    <submittedName>
        <fullName evidence="1">Uncharacterized protein</fullName>
    </submittedName>
</protein>
<evidence type="ECO:0000313" key="2">
    <source>
        <dbReference type="Proteomes" id="UP001498398"/>
    </source>
</evidence>
<proteinExistence type="predicted"/>
<dbReference type="Proteomes" id="UP001498398">
    <property type="component" value="Unassembled WGS sequence"/>
</dbReference>
<sequence>MNYDMKETLRMRGEPAGVLKLFNPTYPTCCLVAPHNSLITNALHEKITRFDSMLAAIHRYYKSEKVEQWAKVQQFSSGDDMKASTMDHDSEDHCDATYIRYDVLVDINAQNKRQQVELELQTFYGQLQNIFVVHFPATPGLGHPAEQTYFLAGIQVCDGLKQKNGLKMTYYKKMGCYEVVDMSCVQCLVGRVRASDEDSRWAIIDCSGAIQRSYYVRDDPGP</sequence>
<accession>A0ABR1ILS0</accession>